<dbReference type="Proteomes" id="UP001642360">
    <property type="component" value="Unassembled WGS sequence"/>
</dbReference>
<gene>
    <name evidence="2" type="ORF">ILEXP_LOCUS1110</name>
</gene>
<reference evidence="2 3" key="1">
    <citation type="submission" date="2024-02" db="EMBL/GenBank/DDBJ databases">
        <authorList>
            <person name="Vignale AGUSTIN F."/>
            <person name="Sosa J E."/>
            <person name="Modenutti C."/>
        </authorList>
    </citation>
    <scope>NUCLEOTIDE SEQUENCE [LARGE SCALE GENOMIC DNA]</scope>
</reference>
<sequence>MWLINCVLSLFVKILLHCFALLSPPKTNLYFRFIYTFHQTNNFITGQCRLGVDIFDIYSFICLWYPKIFDYNEIIYSSSNSQSLSLVCALKNLKHIERSFISMIPEHLLS</sequence>
<proteinExistence type="predicted"/>
<evidence type="ECO:0008006" key="4">
    <source>
        <dbReference type="Google" id="ProtNLM"/>
    </source>
</evidence>
<comment type="caution">
    <text evidence="2">The sequence shown here is derived from an EMBL/GenBank/DDBJ whole genome shotgun (WGS) entry which is preliminary data.</text>
</comment>
<keyword evidence="3" id="KW-1185">Reference proteome</keyword>
<feature type="signal peptide" evidence="1">
    <location>
        <begin position="1"/>
        <end position="20"/>
    </location>
</feature>
<protein>
    <recommendedName>
        <fullName evidence="4">Secreted protein</fullName>
    </recommendedName>
</protein>
<evidence type="ECO:0000313" key="2">
    <source>
        <dbReference type="EMBL" id="CAK9134179.1"/>
    </source>
</evidence>
<dbReference type="EMBL" id="CAUOFW020000336">
    <property type="protein sequence ID" value="CAK9134179.1"/>
    <property type="molecule type" value="Genomic_DNA"/>
</dbReference>
<accession>A0ABC8QNC3</accession>
<keyword evidence="1" id="KW-0732">Signal</keyword>
<dbReference type="AlphaFoldDB" id="A0ABC8QNC3"/>
<evidence type="ECO:0000256" key="1">
    <source>
        <dbReference type="SAM" id="SignalP"/>
    </source>
</evidence>
<feature type="chain" id="PRO_5044811702" description="Secreted protein" evidence="1">
    <location>
        <begin position="21"/>
        <end position="110"/>
    </location>
</feature>
<name>A0ABC8QNC3_9AQUA</name>
<organism evidence="2 3">
    <name type="scientific">Ilex paraguariensis</name>
    <name type="common">yerba mate</name>
    <dbReference type="NCBI Taxonomy" id="185542"/>
    <lineage>
        <taxon>Eukaryota</taxon>
        <taxon>Viridiplantae</taxon>
        <taxon>Streptophyta</taxon>
        <taxon>Embryophyta</taxon>
        <taxon>Tracheophyta</taxon>
        <taxon>Spermatophyta</taxon>
        <taxon>Magnoliopsida</taxon>
        <taxon>eudicotyledons</taxon>
        <taxon>Gunneridae</taxon>
        <taxon>Pentapetalae</taxon>
        <taxon>asterids</taxon>
        <taxon>campanulids</taxon>
        <taxon>Aquifoliales</taxon>
        <taxon>Aquifoliaceae</taxon>
        <taxon>Ilex</taxon>
    </lineage>
</organism>
<evidence type="ECO:0000313" key="3">
    <source>
        <dbReference type="Proteomes" id="UP001642360"/>
    </source>
</evidence>